<dbReference type="PANTHER" id="PTHR38043">
    <property type="entry name" value="PROTEIN HEMX"/>
    <property type="match status" value="1"/>
</dbReference>
<keyword evidence="3" id="KW-0812">Transmembrane</keyword>
<keyword evidence="1" id="KW-0175">Coiled coil</keyword>
<evidence type="ECO:0000256" key="1">
    <source>
        <dbReference type="SAM" id="Coils"/>
    </source>
</evidence>
<comment type="caution">
    <text evidence="4">The sequence shown here is derived from an EMBL/GenBank/DDBJ whole genome shotgun (WGS) entry which is preliminary data.</text>
</comment>
<dbReference type="GO" id="GO:0032259">
    <property type="term" value="P:methylation"/>
    <property type="evidence" value="ECO:0007669"/>
    <property type="project" value="UniProtKB-KW"/>
</dbReference>
<accession>A0A4R6NYU1</accession>
<dbReference type="Pfam" id="PF04375">
    <property type="entry name" value="HemX"/>
    <property type="match status" value="1"/>
</dbReference>
<keyword evidence="4" id="KW-0808">Transferase</keyword>
<feature type="compositionally biased region" description="Basic and acidic residues" evidence="2">
    <location>
        <begin position="1"/>
        <end position="14"/>
    </location>
</feature>
<keyword evidence="3" id="KW-1133">Transmembrane helix</keyword>
<feature type="coiled-coil region" evidence="1">
    <location>
        <begin position="89"/>
        <end position="160"/>
    </location>
</feature>
<dbReference type="GO" id="GO:0008168">
    <property type="term" value="F:methyltransferase activity"/>
    <property type="evidence" value="ECO:0007669"/>
    <property type="project" value="UniProtKB-KW"/>
</dbReference>
<evidence type="ECO:0000256" key="2">
    <source>
        <dbReference type="SAM" id="MobiDB-lite"/>
    </source>
</evidence>
<dbReference type="PANTHER" id="PTHR38043:SF1">
    <property type="entry name" value="PROTEIN HEMX"/>
    <property type="match status" value="1"/>
</dbReference>
<proteinExistence type="predicted"/>
<gene>
    <name evidence="4" type="ORF">DEU29_12229</name>
</gene>
<keyword evidence="3" id="KW-0472">Membrane</keyword>
<evidence type="ECO:0000256" key="3">
    <source>
        <dbReference type="SAM" id="Phobius"/>
    </source>
</evidence>
<protein>
    <submittedName>
        <fullName evidence="4">Uroporphyrin-3 C-methyltransferase</fullName>
    </submittedName>
</protein>
<evidence type="ECO:0000313" key="5">
    <source>
        <dbReference type="Proteomes" id="UP000295531"/>
    </source>
</evidence>
<dbReference type="Proteomes" id="UP000295531">
    <property type="component" value="Unassembled WGS sequence"/>
</dbReference>
<sequence length="393" mass="44045">MTNDNKTPETKTPEAEESVNESNVDDGQKKKPKPKKGSSLKRIFWYLVLVIIIATVAWIIVEKPYQQLDLDLSQSSQVKTEPQVDSKTVSETDNTINALEQNVNALRQQLEQLSTDVESNDDSQLATTFERKINQLETELSEQRRELNQLTRQLPQQQAQQITQWRLFEAKQTVSSAARLLWGSEDDAAALKLLQIADTQLAGIETGSAMQIRRLLAADIARVENVVNNQSDQLALSLSGLHQRIADLPNRVEDRQLTNQNQAGQVSSDASDWRNNLRANWDDFLNTFIRIQPSTTDAEPLLTATQRDAMTMRLDLLLTMAQNAAIKNNSTLWRRYIDNAIPLISELKGETEATKDVISRLRDLRNGQVGAAQVTTLESLDALSQTVSQGGLQ</sequence>
<feature type="region of interest" description="Disordered" evidence="2">
    <location>
        <begin position="1"/>
        <end position="36"/>
    </location>
</feature>
<dbReference type="EMBL" id="SNXI01000022">
    <property type="protein sequence ID" value="TDP28384.1"/>
    <property type="molecule type" value="Genomic_DNA"/>
</dbReference>
<dbReference type="AlphaFoldDB" id="A0A4R6NYU1"/>
<organism evidence="4 5">
    <name type="scientific">Idiomarina aquatica</name>
    <dbReference type="NCBI Taxonomy" id="1327752"/>
    <lineage>
        <taxon>Bacteria</taxon>
        <taxon>Pseudomonadati</taxon>
        <taxon>Pseudomonadota</taxon>
        <taxon>Gammaproteobacteria</taxon>
        <taxon>Alteromonadales</taxon>
        <taxon>Idiomarinaceae</taxon>
        <taxon>Idiomarina</taxon>
    </lineage>
</organism>
<keyword evidence="4" id="KW-0489">Methyltransferase</keyword>
<evidence type="ECO:0000313" key="4">
    <source>
        <dbReference type="EMBL" id="TDP28384.1"/>
    </source>
</evidence>
<name>A0A4R6NYU1_9GAMM</name>
<keyword evidence="5" id="KW-1185">Reference proteome</keyword>
<dbReference type="InterPro" id="IPR007470">
    <property type="entry name" value="HemX"/>
</dbReference>
<feature type="transmembrane region" description="Helical" evidence="3">
    <location>
        <begin position="43"/>
        <end position="61"/>
    </location>
</feature>
<dbReference type="RefSeq" id="WP_166635921.1">
    <property type="nucleotide sequence ID" value="NZ_SNXI01000022.1"/>
</dbReference>
<reference evidence="4 5" key="1">
    <citation type="submission" date="2019-03" db="EMBL/GenBank/DDBJ databases">
        <title>Freshwater and sediment microbial communities from various areas in North America, analyzing microbe dynamics in response to fracking.</title>
        <authorList>
            <person name="Lamendella R."/>
        </authorList>
    </citation>
    <scope>NUCLEOTIDE SEQUENCE [LARGE SCALE GENOMIC DNA]</scope>
    <source>
        <strain evidence="4 5">18_TX</strain>
    </source>
</reference>